<dbReference type="RefSeq" id="WP_144888740.1">
    <property type="nucleotide sequence ID" value="NZ_VLLE01000009.1"/>
</dbReference>
<evidence type="ECO:0000256" key="6">
    <source>
        <dbReference type="ARBA" id="ARBA00023136"/>
    </source>
</evidence>
<protein>
    <submittedName>
        <fullName evidence="9">Outer membrane protein TolC</fullName>
    </submittedName>
</protein>
<dbReference type="PANTHER" id="PTHR30026:SF20">
    <property type="entry name" value="OUTER MEMBRANE PROTEIN TOLC"/>
    <property type="match status" value="1"/>
</dbReference>
<feature type="signal peptide" evidence="8">
    <location>
        <begin position="1"/>
        <end position="20"/>
    </location>
</feature>
<dbReference type="Gene3D" id="1.20.1600.10">
    <property type="entry name" value="Outer membrane efflux proteins (OEP)"/>
    <property type="match status" value="1"/>
</dbReference>
<keyword evidence="8" id="KW-0732">Signal</keyword>
<evidence type="ECO:0000313" key="9">
    <source>
        <dbReference type="EMBL" id="TWI77692.1"/>
    </source>
</evidence>
<dbReference type="AlphaFoldDB" id="A0A562S8K2"/>
<dbReference type="InterPro" id="IPR003423">
    <property type="entry name" value="OMP_efflux"/>
</dbReference>
<dbReference type="GO" id="GO:1990281">
    <property type="term" value="C:efflux pump complex"/>
    <property type="evidence" value="ECO:0007669"/>
    <property type="project" value="TreeGrafter"/>
</dbReference>
<feature type="chain" id="PRO_5021754016" evidence="8">
    <location>
        <begin position="21"/>
        <end position="396"/>
    </location>
</feature>
<evidence type="ECO:0000256" key="1">
    <source>
        <dbReference type="ARBA" id="ARBA00004442"/>
    </source>
</evidence>
<evidence type="ECO:0000256" key="7">
    <source>
        <dbReference type="ARBA" id="ARBA00023237"/>
    </source>
</evidence>
<reference evidence="9 10" key="1">
    <citation type="journal article" date="2015" name="Stand. Genomic Sci.">
        <title>Genomic Encyclopedia of Bacterial and Archaeal Type Strains, Phase III: the genomes of soil and plant-associated and newly described type strains.</title>
        <authorList>
            <person name="Whitman W.B."/>
            <person name="Woyke T."/>
            <person name="Klenk H.P."/>
            <person name="Zhou Y."/>
            <person name="Lilburn T.G."/>
            <person name="Beck B.J."/>
            <person name="De Vos P."/>
            <person name="Vandamme P."/>
            <person name="Eisen J.A."/>
            <person name="Garrity G."/>
            <person name="Hugenholtz P."/>
            <person name="Kyrpides N.C."/>
        </authorList>
    </citation>
    <scope>NUCLEOTIDE SEQUENCE [LARGE SCALE GENOMIC DNA]</scope>
    <source>
        <strain evidence="9 10">CGMCC 1.7271</strain>
    </source>
</reference>
<proteinExistence type="inferred from homology"/>
<dbReference type="GO" id="GO:0009279">
    <property type="term" value="C:cell outer membrane"/>
    <property type="evidence" value="ECO:0007669"/>
    <property type="project" value="UniProtKB-SubCell"/>
</dbReference>
<evidence type="ECO:0000256" key="8">
    <source>
        <dbReference type="SAM" id="SignalP"/>
    </source>
</evidence>
<dbReference type="EMBL" id="VLLE01000009">
    <property type="protein sequence ID" value="TWI77692.1"/>
    <property type="molecule type" value="Genomic_DNA"/>
</dbReference>
<dbReference type="GO" id="GO:0015562">
    <property type="term" value="F:efflux transmembrane transporter activity"/>
    <property type="evidence" value="ECO:0007669"/>
    <property type="project" value="InterPro"/>
</dbReference>
<dbReference type="Proteomes" id="UP000316167">
    <property type="component" value="Unassembled WGS sequence"/>
</dbReference>
<dbReference type="PANTHER" id="PTHR30026">
    <property type="entry name" value="OUTER MEMBRANE PROTEIN TOLC"/>
    <property type="match status" value="1"/>
</dbReference>
<evidence type="ECO:0000256" key="5">
    <source>
        <dbReference type="ARBA" id="ARBA00022692"/>
    </source>
</evidence>
<keyword evidence="5" id="KW-0812">Transmembrane</keyword>
<keyword evidence="6" id="KW-0472">Membrane</keyword>
<accession>A0A562S8K2</accession>
<comment type="subcellular location">
    <subcellularLocation>
        <location evidence="1">Cell outer membrane</location>
    </subcellularLocation>
</comment>
<evidence type="ECO:0000256" key="3">
    <source>
        <dbReference type="ARBA" id="ARBA00022448"/>
    </source>
</evidence>
<evidence type="ECO:0000256" key="2">
    <source>
        <dbReference type="ARBA" id="ARBA00007613"/>
    </source>
</evidence>
<dbReference type="Pfam" id="PF02321">
    <property type="entry name" value="OEP"/>
    <property type="match status" value="1"/>
</dbReference>
<sequence length="396" mass="45262">MLRNSIIVFLIGISALPATAQQVLTESEAVSKALANNKNIQSASLQVKQQQQLLKSAINLPNPEFFWESPTGNFYTGSITQSFEFPTVYSNQYRLQKQQIGVAQKEQQITQADLKYRIKALYLEAQFTDSLVKQLYIQDTLYEKIKLSAIRQFNAGQIDYLQQTFAETQYGEIHNLYLQSITRSKAIKAQLRWLTGIKDSIIVEPLVINITQAPFPIVPDSMALLANPTVQLLQQQQAVAKQNIALQKSKALPGLAFGYFNQGERDTKWNNRFRFGITIPLWFGQYKSNISAAKTEQQVIQSRQEGLQQELSAQVINASSEMNANWQSVQYYQQTGLRKAQEVITTSQRFFVSGEIDYISFMRNNNDAYSIYQKYLEAVRNYNLSVINYQYLMGQL</sequence>
<evidence type="ECO:0000313" key="10">
    <source>
        <dbReference type="Proteomes" id="UP000316167"/>
    </source>
</evidence>
<dbReference type="InterPro" id="IPR051906">
    <property type="entry name" value="TolC-like"/>
</dbReference>
<keyword evidence="10" id="KW-1185">Reference proteome</keyword>
<keyword evidence="3" id="KW-0813">Transport</keyword>
<comment type="similarity">
    <text evidence="2">Belongs to the outer membrane factor (OMF) (TC 1.B.17) family.</text>
</comment>
<keyword evidence="7" id="KW-0998">Cell outer membrane</keyword>
<dbReference type="SUPFAM" id="SSF56954">
    <property type="entry name" value="Outer membrane efflux proteins (OEP)"/>
    <property type="match status" value="1"/>
</dbReference>
<dbReference type="GO" id="GO:0015288">
    <property type="term" value="F:porin activity"/>
    <property type="evidence" value="ECO:0007669"/>
    <property type="project" value="TreeGrafter"/>
</dbReference>
<keyword evidence="4" id="KW-1134">Transmembrane beta strand</keyword>
<name>A0A562S8K2_9BACT</name>
<comment type="caution">
    <text evidence="9">The sequence shown here is derived from an EMBL/GenBank/DDBJ whole genome shotgun (WGS) entry which is preliminary data.</text>
</comment>
<organism evidence="9 10">
    <name type="scientific">Lacibacter cauensis</name>
    <dbReference type="NCBI Taxonomy" id="510947"/>
    <lineage>
        <taxon>Bacteria</taxon>
        <taxon>Pseudomonadati</taxon>
        <taxon>Bacteroidota</taxon>
        <taxon>Chitinophagia</taxon>
        <taxon>Chitinophagales</taxon>
        <taxon>Chitinophagaceae</taxon>
        <taxon>Lacibacter</taxon>
    </lineage>
</organism>
<gene>
    <name evidence="9" type="ORF">IQ13_4291</name>
</gene>
<evidence type="ECO:0000256" key="4">
    <source>
        <dbReference type="ARBA" id="ARBA00022452"/>
    </source>
</evidence>
<dbReference type="OrthoDB" id="1522622at2"/>